<keyword evidence="7 12" id="KW-0863">Zinc-finger</keyword>
<dbReference type="InterPro" id="IPR006171">
    <property type="entry name" value="TOPRIM_dom"/>
</dbReference>
<dbReference type="GO" id="GO:1990077">
    <property type="term" value="C:primosome complex"/>
    <property type="evidence" value="ECO:0007669"/>
    <property type="project" value="UniProtKB-KW"/>
</dbReference>
<dbReference type="SMART" id="SM00400">
    <property type="entry name" value="ZnF_CHCC"/>
    <property type="match status" value="1"/>
</dbReference>
<dbReference type="Gene3D" id="1.10.860.10">
    <property type="entry name" value="DNAb Helicase, Chain A"/>
    <property type="match status" value="1"/>
</dbReference>
<evidence type="ECO:0000256" key="14">
    <source>
        <dbReference type="PIRSR" id="PIRSR002811-1"/>
    </source>
</evidence>
<dbReference type="InterPro" id="IPR013264">
    <property type="entry name" value="DNAG_N"/>
</dbReference>
<evidence type="ECO:0000256" key="10">
    <source>
        <dbReference type="ARBA" id="ARBA00023125"/>
    </source>
</evidence>
<dbReference type="InterPro" id="IPR050219">
    <property type="entry name" value="DnaG_primase"/>
</dbReference>
<comment type="catalytic activity">
    <reaction evidence="12">
        <text>ssDNA + n NTP = ssDNA/pppN(pN)n-1 hybrid + (n-1) diphosphate.</text>
        <dbReference type="EC" id="2.7.7.101"/>
    </reaction>
</comment>
<dbReference type="SUPFAM" id="SSF56731">
    <property type="entry name" value="DNA primase core"/>
    <property type="match status" value="1"/>
</dbReference>
<evidence type="ECO:0000256" key="15">
    <source>
        <dbReference type="SAM" id="MobiDB-lite"/>
    </source>
</evidence>
<keyword evidence="5 12" id="KW-0235">DNA replication</keyword>
<dbReference type="Proteomes" id="UP000319557">
    <property type="component" value="Chromosome"/>
</dbReference>
<keyword evidence="6 12" id="KW-0479">Metal-binding</keyword>
<dbReference type="EC" id="2.7.7.101" evidence="12"/>
<keyword evidence="3 12" id="KW-0808">Transferase</keyword>
<evidence type="ECO:0000256" key="13">
    <source>
        <dbReference type="PIRNR" id="PIRNR002811"/>
    </source>
</evidence>
<dbReference type="AlphaFoldDB" id="A0A517M378"/>
<dbReference type="PROSITE" id="PS50880">
    <property type="entry name" value="TOPRIM"/>
    <property type="match status" value="1"/>
</dbReference>
<dbReference type="GO" id="GO:0006269">
    <property type="term" value="P:DNA replication, synthesis of primer"/>
    <property type="evidence" value="ECO:0007669"/>
    <property type="project" value="UniProtKB-UniRule"/>
</dbReference>
<dbReference type="InterPro" id="IPR030846">
    <property type="entry name" value="DnaG_bac"/>
</dbReference>
<evidence type="ECO:0000256" key="7">
    <source>
        <dbReference type="ARBA" id="ARBA00022771"/>
    </source>
</evidence>
<gene>
    <name evidence="12 17" type="primary">dnaG</name>
    <name evidence="17" type="ORF">EC9_35360</name>
</gene>
<comment type="function">
    <text evidence="12 13">RNA polymerase that catalyzes the synthesis of short RNA molecules used as primers for DNA polymerase during DNA replication.</text>
</comment>
<dbReference type="PANTHER" id="PTHR30313">
    <property type="entry name" value="DNA PRIMASE"/>
    <property type="match status" value="1"/>
</dbReference>
<dbReference type="GO" id="GO:0008270">
    <property type="term" value="F:zinc ion binding"/>
    <property type="evidence" value="ECO:0007669"/>
    <property type="project" value="UniProtKB-UniRule"/>
</dbReference>
<evidence type="ECO:0000256" key="6">
    <source>
        <dbReference type="ARBA" id="ARBA00022723"/>
    </source>
</evidence>
<name>A0A517M378_9BACT</name>
<sequence length="617" mass="69237">MSLPADFDVRERVREANDIVDVVGSSLELRRQGSSFVARCPWHDDKKPSLSVNPVRQSWKCWPCDIGGDVFSFVMRRDGVSFPEALKILADRAGIEIQRSGTPVEKGSVDDKATLLSAMKWAEERFFNYLEKSPAAAVVRDYLQQRGIDEENRVRFRIGFAPDQWDWLLGAALDAGFSPQILQAVGLALARNSGSGHYDFFRGRLMFPIYDLQDRPIAFGGRHVPMIGDQSGGKYMNTSETKLFSKSQHLYALNMARQPMQRQRQALVMEGYTDVIAARQHGIETAVACLGVAVGESHVRLLKRFVDQIVLVLDGDAAGQRRADEVVELFVAADVDMRVLTLPQGQDPADFLNEQGADAFKELVAQAPDAIDHKLARATDGVDLVRDTHAASAALDSMLRLVAKSPQNGNTLRTEQTVMRLARTFGLPAETLQRRIDEHRQDPRQRREFKRQPEPAAPPAPVRRQPITGIDRELFELMIEMSELVPQALEAIEPRWLATDTARALMTVYEDLELEGHDLDIQNVLLAVEDAHLKGVLVNFQQSVDDKAATVNGPPEERMQAVIDRFRGTELSHQRQQTLKELESSQLDDEEEMELLKQMFAQERTRQGLLTPPPSSE</sequence>
<feature type="compositionally biased region" description="Basic and acidic residues" evidence="15">
    <location>
        <begin position="432"/>
        <end position="453"/>
    </location>
</feature>
<dbReference type="GO" id="GO:0003677">
    <property type="term" value="F:DNA binding"/>
    <property type="evidence" value="ECO:0007669"/>
    <property type="project" value="UniProtKB-KW"/>
</dbReference>
<dbReference type="Gene3D" id="3.90.980.10">
    <property type="entry name" value="DNA primase, catalytic core, N-terminal domain"/>
    <property type="match status" value="1"/>
</dbReference>
<proteinExistence type="inferred from homology"/>
<feature type="zinc finger region" description="CHC2-type" evidence="12 14">
    <location>
        <begin position="40"/>
        <end position="64"/>
    </location>
</feature>
<evidence type="ECO:0000256" key="2">
    <source>
        <dbReference type="ARBA" id="ARBA00022515"/>
    </source>
</evidence>
<keyword evidence="11 12" id="KW-0804">Transcription</keyword>
<organism evidence="17 18">
    <name type="scientific">Rosistilla ulvae</name>
    <dbReference type="NCBI Taxonomy" id="1930277"/>
    <lineage>
        <taxon>Bacteria</taxon>
        <taxon>Pseudomonadati</taxon>
        <taxon>Planctomycetota</taxon>
        <taxon>Planctomycetia</taxon>
        <taxon>Pirellulales</taxon>
        <taxon>Pirellulaceae</taxon>
        <taxon>Rosistilla</taxon>
    </lineage>
</organism>
<dbReference type="KEGG" id="ruv:EC9_35360"/>
<dbReference type="SMART" id="SM00493">
    <property type="entry name" value="TOPRIM"/>
    <property type="match status" value="1"/>
</dbReference>
<feature type="domain" description="Toprim" evidence="16">
    <location>
        <begin position="264"/>
        <end position="343"/>
    </location>
</feature>
<evidence type="ECO:0000256" key="12">
    <source>
        <dbReference type="HAMAP-Rule" id="MF_00974"/>
    </source>
</evidence>
<keyword evidence="9" id="KW-0460">Magnesium</keyword>
<dbReference type="SUPFAM" id="SSF57783">
    <property type="entry name" value="Zinc beta-ribbon"/>
    <property type="match status" value="1"/>
</dbReference>
<evidence type="ECO:0000256" key="9">
    <source>
        <dbReference type="ARBA" id="ARBA00022842"/>
    </source>
</evidence>
<dbReference type="InterPro" id="IPR006295">
    <property type="entry name" value="DNA_primase_DnaG"/>
</dbReference>
<dbReference type="Pfam" id="PF08275">
    <property type="entry name" value="DNAG_N"/>
    <property type="match status" value="1"/>
</dbReference>
<evidence type="ECO:0000256" key="11">
    <source>
        <dbReference type="ARBA" id="ARBA00023163"/>
    </source>
</evidence>
<evidence type="ECO:0000256" key="1">
    <source>
        <dbReference type="ARBA" id="ARBA00022478"/>
    </source>
</evidence>
<comment type="cofactor">
    <cofactor evidence="12 13 14">
        <name>Zn(2+)</name>
        <dbReference type="ChEBI" id="CHEBI:29105"/>
    </cofactor>
    <text evidence="12 13 14">Binds 1 zinc ion per monomer.</text>
</comment>
<evidence type="ECO:0000256" key="5">
    <source>
        <dbReference type="ARBA" id="ARBA00022705"/>
    </source>
</evidence>
<dbReference type="Gene3D" id="3.40.1360.10">
    <property type="match status" value="1"/>
</dbReference>
<protein>
    <recommendedName>
        <fullName evidence="12 13">DNA primase</fullName>
        <ecNumber evidence="12">2.7.7.101</ecNumber>
    </recommendedName>
</protein>
<dbReference type="RefSeq" id="WP_246105732.1">
    <property type="nucleotide sequence ID" value="NZ_CP036261.1"/>
</dbReference>
<feature type="region of interest" description="Disordered" evidence="15">
    <location>
        <begin position="432"/>
        <end position="465"/>
    </location>
</feature>
<dbReference type="EMBL" id="CP036261">
    <property type="protein sequence ID" value="QDS89337.1"/>
    <property type="molecule type" value="Genomic_DNA"/>
</dbReference>
<dbReference type="InterPro" id="IPR034151">
    <property type="entry name" value="TOPRIM_DnaG_bac"/>
</dbReference>
<dbReference type="HAMAP" id="MF_00974">
    <property type="entry name" value="DNA_primase_DnaG"/>
    <property type="match status" value="1"/>
</dbReference>
<keyword evidence="10 12" id="KW-0238">DNA-binding</keyword>
<keyword evidence="2 12" id="KW-0639">Primosome</keyword>
<dbReference type="PIRSF" id="PIRSF002811">
    <property type="entry name" value="DnaG"/>
    <property type="match status" value="1"/>
</dbReference>
<dbReference type="Gene3D" id="3.90.580.10">
    <property type="entry name" value="Zinc finger, CHC2-type domain"/>
    <property type="match status" value="1"/>
</dbReference>
<dbReference type="Pfam" id="PF13155">
    <property type="entry name" value="Toprim_2"/>
    <property type="match status" value="1"/>
</dbReference>
<evidence type="ECO:0000313" key="17">
    <source>
        <dbReference type="EMBL" id="QDS89337.1"/>
    </source>
</evidence>
<evidence type="ECO:0000259" key="16">
    <source>
        <dbReference type="PROSITE" id="PS50880"/>
    </source>
</evidence>
<accession>A0A517M378</accession>
<keyword evidence="8 12" id="KW-0862">Zinc</keyword>
<dbReference type="GO" id="GO:0003899">
    <property type="term" value="F:DNA-directed RNA polymerase activity"/>
    <property type="evidence" value="ECO:0007669"/>
    <property type="project" value="UniProtKB-UniRule"/>
</dbReference>
<dbReference type="InterPro" id="IPR016136">
    <property type="entry name" value="DNA_helicase_N/primase_C"/>
</dbReference>
<dbReference type="InterPro" id="IPR036977">
    <property type="entry name" value="DNA_primase_Znf_CHC2"/>
</dbReference>
<comment type="subunit">
    <text evidence="12">Monomer. Interacts with DnaB.</text>
</comment>
<comment type="domain">
    <text evidence="12">Contains an N-terminal zinc-binding domain, a central core domain that contains the primase activity, and a C-terminal DnaB-binding domain.</text>
</comment>
<dbReference type="InterPro" id="IPR037068">
    <property type="entry name" value="DNA_primase_core_N_sf"/>
</dbReference>
<evidence type="ECO:0000313" key="18">
    <source>
        <dbReference type="Proteomes" id="UP000319557"/>
    </source>
</evidence>
<evidence type="ECO:0000256" key="4">
    <source>
        <dbReference type="ARBA" id="ARBA00022695"/>
    </source>
</evidence>
<dbReference type="Pfam" id="PF01807">
    <property type="entry name" value="Zn_ribbon_DnaG"/>
    <property type="match status" value="1"/>
</dbReference>
<dbReference type="NCBIfam" id="TIGR01391">
    <property type="entry name" value="dnaG"/>
    <property type="match status" value="1"/>
</dbReference>
<keyword evidence="4 12" id="KW-0548">Nucleotidyltransferase</keyword>
<dbReference type="CDD" id="cd03364">
    <property type="entry name" value="TOPRIM_DnaG_primases"/>
    <property type="match status" value="1"/>
</dbReference>
<evidence type="ECO:0000256" key="3">
    <source>
        <dbReference type="ARBA" id="ARBA00022679"/>
    </source>
</evidence>
<keyword evidence="18" id="KW-1185">Reference proteome</keyword>
<dbReference type="InterPro" id="IPR002694">
    <property type="entry name" value="Znf_CHC2"/>
</dbReference>
<dbReference type="GO" id="GO:0000428">
    <property type="term" value="C:DNA-directed RNA polymerase complex"/>
    <property type="evidence" value="ECO:0007669"/>
    <property type="project" value="UniProtKB-KW"/>
</dbReference>
<evidence type="ECO:0000256" key="8">
    <source>
        <dbReference type="ARBA" id="ARBA00022833"/>
    </source>
</evidence>
<keyword evidence="1 12" id="KW-0240">DNA-directed RNA polymerase</keyword>
<reference evidence="17 18" key="1">
    <citation type="submission" date="2019-02" db="EMBL/GenBank/DDBJ databases">
        <title>Deep-cultivation of Planctomycetes and their phenomic and genomic characterization uncovers novel biology.</title>
        <authorList>
            <person name="Wiegand S."/>
            <person name="Jogler M."/>
            <person name="Boedeker C."/>
            <person name="Pinto D."/>
            <person name="Vollmers J."/>
            <person name="Rivas-Marin E."/>
            <person name="Kohn T."/>
            <person name="Peeters S.H."/>
            <person name="Heuer A."/>
            <person name="Rast P."/>
            <person name="Oberbeckmann S."/>
            <person name="Bunk B."/>
            <person name="Jeske O."/>
            <person name="Meyerdierks A."/>
            <person name="Storesund J.E."/>
            <person name="Kallscheuer N."/>
            <person name="Luecker S."/>
            <person name="Lage O.M."/>
            <person name="Pohl T."/>
            <person name="Merkel B.J."/>
            <person name="Hornburger P."/>
            <person name="Mueller R.-W."/>
            <person name="Bruemmer F."/>
            <person name="Labrenz M."/>
            <person name="Spormann A.M."/>
            <person name="Op den Camp H."/>
            <person name="Overmann J."/>
            <person name="Amann R."/>
            <person name="Jetten M.S.M."/>
            <person name="Mascher T."/>
            <person name="Medema M.H."/>
            <person name="Devos D.P."/>
            <person name="Kaster A.-K."/>
            <person name="Ovreas L."/>
            <person name="Rohde M."/>
            <person name="Galperin M.Y."/>
            <person name="Jogler C."/>
        </authorList>
    </citation>
    <scope>NUCLEOTIDE SEQUENCE [LARGE SCALE GENOMIC DNA]</scope>
    <source>
        <strain evidence="17 18">EC9</strain>
    </source>
</reference>
<dbReference type="PANTHER" id="PTHR30313:SF2">
    <property type="entry name" value="DNA PRIMASE"/>
    <property type="match status" value="1"/>
</dbReference>
<dbReference type="GO" id="GO:0005737">
    <property type="term" value="C:cytoplasm"/>
    <property type="evidence" value="ECO:0007669"/>
    <property type="project" value="TreeGrafter"/>
</dbReference>
<comment type="similarity">
    <text evidence="12 13">Belongs to the DnaG primase family.</text>
</comment>